<keyword evidence="12" id="KW-1185">Reference proteome</keyword>
<evidence type="ECO:0000256" key="4">
    <source>
        <dbReference type="ARBA" id="ARBA00022553"/>
    </source>
</evidence>
<sequence length="399" mass="46186">MLTNMIAIGRECDGEIEQSRDRIFLVAPTAGLRNDSKSIILSRFHMAKIEKQYYTDLQKLAESSKFKTELGDLEKAWRELKNETEKTAQAHEKASKDFERLGVELATFTDEQRKEVKHQEDIVVKAHNCVKSAYSKAKNQEKVFHKKCEEWDELQNQVKFNTNNNNNMNTKDFDKLKVKEIKAKEDMEKNDNIYKNLIEEVQRAKQTWEGDFEHMCDIFQSLDEKRIEHVRDWMWKCTNVDSQTCVDQDDSCERVRNSLERCDITADTNHFVSMYKTGERKPPPFQYATLGKLSVNRTLSNSPGLPPPPNRPPPHPKDATYAEISDSHRSCITSDDHIAVMNYKPKQKGEIAMTTGDHIAVLRRMEDNGMVFVHNTRTKESGYVPMGNMELKDCSAFSF</sequence>
<reference evidence="11" key="1">
    <citation type="submission" date="2019-08" db="EMBL/GenBank/DDBJ databases">
        <title>The improved chromosome-level genome for the pearl oyster Pinctada fucata martensii using PacBio sequencing and Hi-C.</title>
        <authorList>
            <person name="Zheng Z."/>
        </authorList>
    </citation>
    <scope>NUCLEOTIDE SEQUENCE</scope>
    <source>
        <strain evidence="11">ZZ-2019</strain>
        <tissue evidence="11">Adductor muscle</tissue>
    </source>
</reference>
<evidence type="ECO:0000256" key="8">
    <source>
        <dbReference type="SAM" id="MobiDB-lite"/>
    </source>
</evidence>
<dbReference type="Gene3D" id="2.30.30.40">
    <property type="entry name" value="SH3 Domains"/>
    <property type="match status" value="1"/>
</dbReference>
<dbReference type="PROSITE" id="PS51741">
    <property type="entry name" value="F_BAR"/>
    <property type="match status" value="1"/>
</dbReference>
<keyword evidence="2 6" id="KW-0728">SH3 domain</keyword>
<name>A0AA88XFK4_PINIB</name>
<evidence type="ECO:0000313" key="12">
    <source>
        <dbReference type="Proteomes" id="UP001186944"/>
    </source>
</evidence>
<keyword evidence="3" id="KW-0963">Cytoplasm</keyword>
<keyword evidence="5" id="KW-0206">Cytoskeleton</keyword>
<dbReference type="SUPFAM" id="SSF50044">
    <property type="entry name" value="SH3-domain"/>
    <property type="match status" value="1"/>
</dbReference>
<protein>
    <recommendedName>
        <fullName evidence="13">SH3 domain-containing protein</fullName>
    </recommendedName>
</protein>
<evidence type="ECO:0000256" key="7">
    <source>
        <dbReference type="PROSITE-ProRule" id="PRU01077"/>
    </source>
</evidence>
<feature type="domain" description="SH3" evidence="9">
    <location>
        <begin position="332"/>
        <end position="394"/>
    </location>
</feature>
<dbReference type="Proteomes" id="UP001186944">
    <property type="component" value="Unassembled WGS sequence"/>
</dbReference>
<evidence type="ECO:0000259" key="9">
    <source>
        <dbReference type="PROSITE" id="PS50002"/>
    </source>
</evidence>
<dbReference type="SUPFAM" id="SSF103657">
    <property type="entry name" value="BAR/IMD domain-like"/>
    <property type="match status" value="1"/>
</dbReference>
<dbReference type="GO" id="GO:0043226">
    <property type="term" value="C:organelle"/>
    <property type="evidence" value="ECO:0007669"/>
    <property type="project" value="UniProtKB-ARBA"/>
</dbReference>
<evidence type="ECO:0000256" key="6">
    <source>
        <dbReference type="PROSITE-ProRule" id="PRU00192"/>
    </source>
</evidence>
<keyword evidence="7" id="KW-0175">Coiled coil</keyword>
<dbReference type="InterPro" id="IPR027267">
    <property type="entry name" value="AH/BAR_dom_sf"/>
</dbReference>
<dbReference type="PANTHER" id="PTHR23065">
    <property type="entry name" value="PROLINE-SERINE-THREONINE PHOSPHATASE INTERACTING PROTEIN 1"/>
    <property type="match status" value="1"/>
</dbReference>
<feature type="domain" description="F-BAR" evidence="10">
    <location>
        <begin position="47"/>
        <end position="267"/>
    </location>
</feature>
<dbReference type="GO" id="GO:0005737">
    <property type="term" value="C:cytoplasm"/>
    <property type="evidence" value="ECO:0007669"/>
    <property type="project" value="TreeGrafter"/>
</dbReference>
<dbReference type="InterPro" id="IPR036028">
    <property type="entry name" value="SH3-like_dom_sf"/>
</dbReference>
<organism evidence="11 12">
    <name type="scientific">Pinctada imbricata</name>
    <name type="common">Atlantic pearl-oyster</name>
    <name type="synonym">Pinctada martensii</name>
    <dbReference type="NCBI Taxonomy" id="66713"/>
    <lineage>
        <taxon>Eukaryota</taxon>
        <taxon>Metazoa</taxon>
        <taxon>Spiralia</taxon>
        <taxon>Lophotrochozoa</taxon>
        <taxon>Mollusca</taxon>
        <taxon>Bivalvia</taxon>
        <taxon>Autobranchia</taxon>
        <taxon>Pteriomorphia</taxon>
        <taxon>Pterioida</taxon>
        <taxon>Pterioidea</taxon>
        <taxon>Pteriidae</taxon>
        <taxon>Pinctada</taxon>
    </lineage>
</organism>
<dbReference type="Pfam" id="PF07653">
    <property type="entry name" value="SH3_2"/>
    <property type="match status" value="1"/>
</dbReference>
<dbReference type="InterPro" id="IPR001060">
    <property type="entry name" value="FCH_dom"/>
</dbReference>
<dbReference type="InterPro" id="IPR001452">
    <property type="entry name" value="SH3_domain"/>
</dbReference>
<proteinExistence type="predicted"/>
<dbReference type="GO" id="GO:0005886">
    <property type="term" value="C:plasma membrane"/>
    <property type="evidence" value="ECO:0007669"/>
    <property type="project" value="TreeGrafter"/>
</dbReference>
<evidence type="ECO:0000256" key="1">
    <source>
        <dbReference type="ARBA" id="ARBA00004245"/>
    </source>
</evidence>
<evidence type="ECO:0000313" key="11">
    <source>
        <dbReference type="EMBL" id="KAK3084151.1"/>
    </source>
</evidence>
<dbReference type="PROSITE" id="PS50002">
    <property type="entry name" value="SH3"/>
    <property type="match status" value="1"/>
</dbReference>
<gene>
    <name evidence="11" type="ORF">FSP39_009037</name>
</gene>
<dbReference type="AlphaFoldDB" id="A0AA88XFK4"/>
<dbReference type="PANTHER" id="PTHR23065:SF7">
    <property type="entry name" value="NOSTRIN, ISOFORM H"/>
    <property type="match status" value="1"/>
</dbReference>
<dbReference type="EMBL" id="VSWD01000013">
    <property type="protein sequence ID" value="KAK3084151.1"/>
    <property type="molecule type" value="Genomic_DNA"/>
</dbReference>
<dbReference type="Pfam" id="PF00611">
    <property type="entry name" value="FCH"/>
    <property type="match status" value="1"/>
</dbReference>
<dbReference type="Gene3D" id="1.20.1270.60">
    <property type="entry name" value="Arfaptin homology (AH) domain/BAR domain"/>
    <property type="match status" value="1"/>
</dbReference>
<evidence type="ECO:0000256" key="2">
    <source>
        <dbReference type="ARBA" id="ARBA00022443"/>
    </source>
</evidence>
<comment type="subcellular location">
    <subcellularLocation>
        <location evidence="1">Cytoplasm</location>
        <location evidence="1">Cytoskeleton</location>
    </subcellularLocation>
</comment>
<accession>A0AA88XFK4</accession>
<evidence type="ECO:0000259" key="10">
    <source>
        <dbReference type="PROSITE" id="PS51741"/>
    </source>
</evidence>
<evidence type="ECO:0008006" key="13">
    <source>
        <dbReference type="Google" id="ProtNLM"/>
    </source>
</evidence>
<comment type="caution">
    <text evidence="11">The sequence shown here is derived from an EMBL/GenBank/DDBJ whole genome shotgun (WGS) entry which is preliminary data.</text>
</comment>
<evidence type="ECO:0000256" key="3">
    <source>
        <dbReference type="ARBA" id="ARBA00022490"/>
    </source>
</evidence>
<dbReference type="InterPro" id="IPR031160">
    <property type="entry name" value="F_BAR_dom"/>
</dbReference>
<evidence type="ECO:0000256" key="5">
    <source>
        <dbReference type="ARBA" id="ARBA00023212"/>
    </source>
</evidence>
<feature type="compositionally biased region" description="Pro residues" evidence="8">
    <location>
        <begin position="304"/>
        <end position="313"/>
    </location>
</feature>
<keyword evidence="4" id="KW-0597">Phosphoprotein</keyword>
<feature type="region of interest" description="Disordered" evidence="8">
    <location>
        <begin position="296"/>
        <end position="318"/>
    </location>
</feature>